<feature type="compositionally biased region" description="Low complexity" evidence="1">
    <location>
        <begin position="24"/>
        <end position="39"/>
    </location>
</feature>
<evidence type="ECO:0000313" key="2">
    <source>
        <dbReference type="EMBL" id="CAA9484493.1"/>
    </source>
</evidence>
<reference evidence="2" key="1">
    <citation type="submission" date="2020-02" db="EMBL/GenBank/DDBJ databases">
        <authorList>
            <person name="Meier V. D."/>
        </authorList>
    </citation>
    <scope>NUCLEOTIDE SEQUENCE</scope>
    <source>
        <strain evidence="2">AVDCRST_MAG38</strain>
    </source>
</reference>
<protein>
    <submittedName>
        <fullName evidence="2">Uncharacterized protein</fullName>
    </submittedName>
</protein>
<name>A0A6J4RYG4_9ACTN</name>
<feature type="region of interest" description="Disordered" evidence="1">
    <location>
        <begin position="127"/>
        <end position="209"/>
    </location>
</feature>
<organism evidence="2">
    <name type="scientific">uncultured Solirubrobacteraceae bacterium</name>
    <dbReference type="NCBI Taxonomy" id="1162706"/>
    <lineage>
        <taxon>Bacteria</taxon>
        <taxon>Bacillati</taxon>
        <taxon>Actinomycetota</taxon>
        <taxon>Thermoleophilia</taxon>
        <taxon>Solirubrobacterales</taxon>
        <taxon>Solirubrobacteraceae</taxon>
        <taxon>environmental samples</taxon>
    </lineage>
</organism>
<accession>A0A6J4RYG4</accession>
<feature type="compositionally biased region" description="Basic and acidic residues" evidence="1">
    <location>
        <begin position="157"/>
        <end position="181"/>
    </location>
</feature>
<gene>
    <name evidence="2" type="ORF">AVDCRST_MAG38-2241</name>
</gene>
<sequence length="256" mass="27678">ERDAAADGSRRPGAHHAAARRRLAAGGPARAAALVGVAGVDDRRGRRRPGRRPGGQLAQPRHLGGVLVRRGARIHDDHLALQRLAHALGDQRAHGAAVGRRLLPAAGSLLPVRVVRAAGRRQRDHLQRFGRGGHDLSHRAHAAARLGQAAPCPTAGLRRDGRRGDTEPDVRGAGRGGTDRPGRRRSRTSHPRSDRRAGHLGHLGQGVRRPVARGRRRLLCAGRLRARRRIRSASHTARLLLLGGRRDRLLPLGREV</sequence>
<evidence type="ECO:0000256" key="1">
    <source>
        <dbReference type="SAM" id="MobiDB-lite"/>
    </source>
</evidence>
<dbReference type="EMBL" id="CADCVJ010000189">
    <property type="protein sequence ID" value="CAA9484493.1"/>
    <property type="molecule type" value="Genomic_DNA"/>
</dbReference>
<feature type="region of interest" description="Disordered" evidence="1">
    <location>
        <begin position="1"/>
        <end position="59"/>
    </location>
</feature>
<dbReference type="AlphaFoldDB" id="A0A6J4RYG4"/>
<feature type="compositionally biased region" description="Basic residues" evidence="1">
    <location>
        <begin position="12"/>
        <end position="23"/>
    </location>
</feature>
<feature type="non-terminal residue" evidence="2">
    <location>
        <position position="1"/>
    </location>
</feature>
<feature type="compositionally biased region" description="Basic and acidic residues" evidence="1">
    <location>
        <begin position="1"/>
        <end position="10"/>
    </location>
</feature>
<proteinExistence type="predicted"/>
<feature type="compositionally biased region" description="Basic and acidic residues" evidence="1">
    <location>
        <begin position="127"/>
        <end position="138"/>
    </location>
</feature>
<feature type="non-terminal residue" evidence="2">
    <location>
        <position position="256"/>
    </location>
</feature>